<comment type="caution">
    <text evidence="1">The sequence shown here is derived from an EMBL/GenBank/DDBJ whole genome shotgun (WGS) entry which is preliminary data.</text>
</comment>
<dbReference type="EMBL" id="FWXZ01000002">
    <property type="protein sequence ID" value="SMC56955.1"/>
    <property type="molecule type" value="Genomic_DNA"/>
</dbReference>
<protein>
    <submittedName>
        <fullName evidence="1">Uncharacterized protein</fullName>
    </submittedName>
</protein>
<accession>A0AC61PKQ4</accession>
<organism evidence="1 2">
    <name type="scientific">Aristaeella lactis</name>
    <dbReference type="NCBI Taxonomy" id="3046383"/>
    <lineage>
        <taxon>Bacteria</taxon>
        <taxon>Bacillati</taxon>
        <taxon>Bacillota</taxon>
        <taxon>Clostridia</taxon>
        <taxon>Eubacteriales</taxon>
        <taxon>Aristaeellaceae</taxon>
        <taxon>Aristaeella</taxon>
    </lineage>
</organism>
<name>A0AC61PKQ4_9FIRM</name>
<proteinExistence type="predicted"/>
<reference evidence="1" key="1">
    <citation type="submission" date="2017-04" db="EMBL/GenBank/DDBJ databases">
        <authorList>
            <person name="Varghese N."/>
            <person name="Submissions S."/>
        </authorList>
    </citation>
    <scope>NUCLEOTIDE SEQUENCE</scope>
    <source>
        <strain evidence="1">WTE2008</strain>
    </source>
</reference>
<evidence type="ECO:0000313" key="2">
    <source>
        <dbReference type="Proteomes" id="UP000192328"/>
    </source>
</evidence>
<keyword evidence="2" id="KW-1185">Reference proteome</keyword>
<gene>
    <name evidence="1" type="ORF">SAMN06297397_1412</name>
</gene>
<sequence length="92" mass="10130">MVTILNRKRLLADSSSETAAKVREALKAAGIKYFMKTVQNSTALGKAIHTSIGARTYGSGMPSSSYSDQVSYVYMVYVSRKDYARAKDLCHL</sequence>
<dbReference type="Proteomes" id="UP000192328">
    <property type="component" value="Unassembled WGS sequence"/>
</dbReference>
<evidence type="ECO:0000313" key="1">
    <source>
        <dbReference type="EMBL" id="SMC56955.1"/>
    </source>
</evidence>